<dbReference type="Gene3D" id="3.20.200.10">
    <property type="entry name" value="MHCK/EF2 kinase"/>
    <property type="match status" value="1"/>
</dbReference>
<dbReference type="PANTHER" id="PTHR45992">
    <property type="entry name" value="EUKARYOTIC ELONGATION FACTOR 2 KINASE-RELATED"/>
    <property type="match status" value="1"/>
</dbReference>
<reference evidence="8" key="2">
    <citation type="submission" date="2015-01" db="EMBL/GenBank/DDBJ databases">
        <title>Evolutionary Origins and Diversification of the Mycorrhizal Mutualists.</title>
        <authorList>
            <consortium name="DOE Joint Genome Institute"/>
            <consortium name="Mycorrhizal Genomics Consortium"/>
            <person name="Kohler A."/>
            <person name="Kuo A."/>
            <person name="Nagy L.G."/>
            <person name="Floudas D."/>
            <person name="Copeland A."/>
            <person name="Barry K.W."/>
            <person name="Cichocki N."/>
            <person name="Veneault-Fourrey C."/>
            <person name="LaButti K."/>
            <person name="Lindquist E.A."/>
            <person name="Lipzen A."/>
            <person name="Lundell T."/>
            <person name="Morin E."/>
            <person name="Murat C."/>
            <person name="Riley R."/>
            <person name="Ohm R."/>
            <person name="Sun H."/>
            <person name="Tunlid A."/>
            <person name="Henrissat B."/>
            <person name="Grigoriev I.V."/>
            <person name="Hibbett D.S."/>
            <person name="Martin F."/>
        </authorList>
    </citation>
    <scope>NUCLEOTIDE SEQUENCE [LARGE SCALE GENOMIC DNA]</scope>
    <source>
        <strain evidence="8">Foug A</strain>
    </source>
</reference>
<keyword evidence="8" id="KW-1185">Reference proteome</keyword>
<dbReference type="InterPro" id="IPR051852">
    <property type="entry name" value="Alpha-type_PK"/>
</dbReference>
<dbReference type="Pfam" id="PF02816">
    <property type="entry name" value="Alpha_kinase"/>
    <property type="match status" value="1"/>
</dbReference>
<protein>
    <recommendedName>
        <fullName evidence="6">Alpha-type protein kinase domain-containing protein</fullName>
    </recommendedName>
</protein>
<evidence type="ECO:0000313" key="8">
    <source>
        <dbReference type="Proteomes" id="UP000053989"/>
    </source>
</evidence>
<keyword evidence="4" id="KW-0418">Kinase</keyword>
<keyword evidence="1" id="KW-0723">Serine/threonine-protein kinase</keyword>
<name>A0A0C3D4R1_9AGAM</name>
<dbReference type="EMBL" id="KN822289">
    <property type="protein sequence ID" value="KIM51071.1"/>
    <property type="molecule type" value="Genomic_DNA"/>
</dbReference>
<dbReference type="InterPro" id="IPR004166">
    <property type="entry name" value="a-kinase_dom"/>
</dbReference>
<dbReference type="SUPFAM" id="SSF56112">
    <property type="entry name" value="Protein kinase-like (PK-like)"/>
    <property type="match status" value="1"/>
</dbReference>
<dbReference type="PROSITE" id="PS51158">
    <property type="entry name" value="ALPHA_KINASE"/>
    <property type="match status" value="1"/>
</dbReference>
<dbReference type="InParanoid" id="A0A0C3D4R1"/>
<gene>
    <name evidence="7" type="ORF">SCLCIDRAFT_33758</name>
</gene>
<dbReference type="STRING" id="1036808.A0A0C3D4R1"/>
<evidence type="ECO:0000259" key="6">
    <source>
        <dbReference type="PROSITE" id="PS51158"/>
    </source>
</evidence>
<organism evidence="7 8">
    <name type="scientific">Scleroderma citrinum Foug A</name>
    <dbReference type="NCBI Taxonomy" id="1036808"/>
    <lineage>
        <taxon>Eukaryota</taxon>
        <taxon>Fungi</taxon>
        <taxon>Dikarya</taxon>
        <taxon>Basidiomycota</taxon>
        <taxon>Agaricomycotina</taxon>
        <taxon>Agaricomycetes</taxon>
        <taxon>Agaricomycetidae</taxon>
        <taxon>Boletales</taxon>
        <taxon>Sclerodermatineae</taxon>
        <taxon>Sclerodermataceae</taxon>
        <taxon>Scleroderma</taxon>
    </lineage>
</organism>
<dbReference type="GO" id="GO:0005524">
    <property type="term" value="F:ATP binding"/>
    <property type="evidence" value="ECO:0007669"/>
    <property type="project" value="UniProtKB-KW"/>
</dbReference>
<evidence type="ECO:0000256" key="2">
    <source>
        <dbReference type="ARBA" id="ARBA00022679"/>
    </source>
</evidence>
<keyword evidence="2" id="KW-0808">Transferase</keyword>
<evidence type="ECO:0000256" key="3">
    <source>
        <dbReference type="ARBA" id="ARBA00022741"/>
    </source>
</evidence>
<dbReference type="HOGENOM" id="CLU_040449_0_0_1"/>
<feature type="domain" description="Alpha-type protein kinase" evidence="6">
    <location>
        <begin position="123"/>
        <end position="368"/>
    </location>
</feature>
<accession>A0A0C3D4R1</accession>
<dbReference type="Proteomes" id="UP000053989">
    <property type="component" value="Unassembled WGS sequence"/>
</dbReference>
<reference evidence="7 8" key="1">
    <citation type="submission" date="2014-04" db="EMBL/GenBank/DDBJ databases">
        <authorList>
            <consortium name="DOE Joint Genome Institute"/>
            <person name="Kuo A."/>
            <person name="Kohler A."/>
            <person name="Nagy L.G."/>
            <person name="Floudas D."/>
            <person name="Copeland A."/>
            <person name="Barry K.W."/>
            <person name="Cichocki N."/>
            <person name="Veneault-Fourrey C."/>
            <person name="LaButti K."/>
            <person name="Lindquist E.A."/>
            <person name="Lipzen A."/>
            <person name="Lundell T."/>
            <person name="Morin E."/>
            <person name="Murat C."/>
            <person name="Sun H."/>
            <person name="Tunlid A."/>
            <person name="Henrissat B."/>
            <person name="Grigoriev I.V."/>
            <person name="Hibbett D.S."/>
            <person name="Martin F."/>
            <person name="Nordberg H.P."/>
            <person name="Cantor M.N."/>
            <person name="Hua S.X."/>
        </authorList>
    </citation>
    <scope>NUCLEOTIDE SEQUENCE [LARGE SCALE GENOMIC DNA]</scope>
    <source>
        <strain evidence="7 8">Foug A</strain>
    </source>
</reference>
<dbReference type="AlphaFoldDB" id="A0A0C3D4R1"/>
<keyword evidence="3" id="KW-0547">Nucleotide-binding</keyword>
<dbReference type="CDD" id="cd04515">
    <property type="entry name" value="Alpha_kinase"/>
    <property type="match status" value="1"/>
</dbReference>
<dbReference type="GO" id="GO:1903013">
    <property type="term" value="P:response to differentiation-inducing factor 1"/>
    <property type="evidence" value="ECO:0007669"/>
    <property type="project" value="TreeGrafter"/>
</dbReference>
<dbReference type="OrthoDB" id="3247018at2759"/>
<keyword evidence="5" id="KW-0067">ATP-binding</keyword>
<dbReference type="GO" id="GO:0004674">
    <property type="term" value="F:protein serine/threonine kinase activity"/>
    <property type="evidence" value="ECO:0007669"/>
    <property type="project" value="UniProtKB-KW"/>
</dbReference>
<evidence type="ECO:0000256" key="5">
    <source>
        <dbReference type="ARBA" id="ARBA00022840"/>
    </source>
</evidence>
<dbReference type="PANTHER" id="PTHR45992:SF2">
    <property type="entry name" value="EUKARYOTIC ELONGATION FACTOR 2 KINASE"/>
    <property type="match status" value="1"/>
</dbReference>
<evidence type="ECO:0000256" key="1">
    <source>
        <dbReference type="ARBA" id="ARBA00022527"/>
    </source>
</evidence>
<evidence type="ECO:0000313" key="7">
    <source>
        <dbReference type="EMBL" id="KIM51071.1"/>
    </source>
</evidence>
<dbReference type="GO" id="GO:0031037">
    <property type="term" value="P:myosin II filament disassembly"/>
    <property type="evidence" value="ECO:0007669"/>
    <property type="project" value="TreeGrafter"/>
</dbReference>
<proteinExistence type="predicted"/>
<dbReference type="InterPro" id="IPR011009">
    <property type="entry name" value="Kinase-like_dom_sf"/>
</dbReference>
<sequence>MSCVPYSEATTLLEVKENMLKEVNPRWSANHPSDLRSDEAELRVLGNIALPSDTALLTLQQFYDRFNQPALRQMYIRVPKIANKSVPSVAFKLFIDIEKYNEQIGDDGVLSKPTGRKWKGNSQIHVLSSSFARDTGVPQVIPVTTSDKIIFHRVICTIEEELGNYNLMEQATDEHGLIARQVMQLPSSEQGKTKDIYLLIIDGKEYVAKKLVNIGQGCGEVISTSEACQYLVLDLIRLKRLDYFSPQFQDYAMKKGADIAVQKFSGTLGGSNQPDKLSAMIMAFSHFVIQETACKYMFSDLQGSMDRHRNTPQRDGNTTGAILTLFDPMTHTPLGGSGLGDHGIKGFQDFAESHQCSHICCELHLCTMDEIKATIEQLEHQVDESDPELGV</sequence>
<evidence type="ECO:0000256" key="4">
    <source>
        <dbReference type="ARBA" id="ARBA00022777"/>
    </source>
</evidence>